<reference evidence="1 2" key="1">
    <citation type="submission" date="2024-06" db="EMBL/GenBank/DDBJ databases">
        <title>The Natural Products Discovery Center: Release of the First 8490 Sequenced Strains for Exploring Actinobacteria Biosynthetic Diversity.</title>
        <authorList>
            <person name="Kalkreuter E."/>
            <person name="Kautsar S.A."/>
            <person name="Yang D."/>
            <person name="Bader C.D."/>
            <person name="Teijaro C.N."/>
            <person name="Fluegel L."/>
            <person name="Davis C.M."/>
            <person name="Simpson J.R."/>
            <person name="Lauterbach L."/>
            <person name="Steele A.D."/>
            <person name="Gui C."/>
            <person name="Meng S."/>
            <person name="Li G."/>
            <person name="Viehrig K."/>
            <person name="Ye F."/>
            <person name="Su P."/>
            <person name="Kiefer A.F."/>
            <person name="Nichols A."/>
            <person name="Cepeda A.J."/>
            <person name="Yan W."/>
            <person name="Fan B."/>
            <person name="Jiang Y."/>
            <person name="Adhikari A."/>
            <person name="Zheng C.-J."/>
            <person name="Schuster L."/>
            <person name="Cowan T.M."/>
            <person name="Smanski M.J."/>
            <person name="Chevrette M.G."/>
            <person name="De Carvalho L.P.S."/>
            <person name="Shen B."/>
        </authorList>
    </citation>
    <scope>NUCLEOTIDE SEQUENCE [LARGE SCALE GENOMIC DNA]</scope>
    <source>
        <strain evidence="1 2">NPDC038104</strain>
    </source>
</reference>
<sequence>MPHITVDYSDSLTDAFDRHGFARELHPLTADIARTAVGNCKTRFRRVEETYVAEGAPGHAVVHVEITLLPGRTDEVKTELSQAVLALLRTRVKPVPDVTVHASVDIRDLGPAYRKHVSA</sequence>
<dbReference type="InterPro" id="IPR014347">
    <property type="entry name" value="Tautomerase/MIF_sf"/>
</dbReference>
<dbReference type="Pfam" id="PF02962">
    <property type="entry name" value="CHMI"/>
    <property type="match status" value="1"/>
</dbReference>
<dbReference type="PANTHER" id="PTHR37950:SF1">
    <property type="entry name" value="4-HYDROXYPHENYLACETATE CATABOLISM PROTEIN"/>
    <property type="match status" value="1"/>
</dbReference>
<dbReference type="PANTHER" id="PTHR37950">
    <property type="entry name" value="4-HYDROXYPHENYLACETATE CATABOLISM PROTEIN"/>
    <property type="match status" value="1"/>
</dbReference>
<evidence type="ECO:0000313" key="1">
    <source>
        <dbReference type="EMBL" id="MEU3552698.1"/>
    </source>
</evidence>
<keyword evidence="2" id="KW-1185">Reference proteome</keyword>
<dbReference type="RefSeq" id="WP_108954387.1">
    <property type="nucleotide sequence ID" value="NZ_BEVZ01000004.1"/>
</dbReference>
<dbReference type="CDD" id="cd00580">
    <property type="entry name" value="CHMI"/>
    <property type="match status" value="1"/>
</dbReference>
<evidence type="ECO:0000313" key="2">
    <source>
        <dbReference type="Proteomes" id="UP001550850"/>
    </source>
</evidence>
<dbReference type="InterPro" id="IPR004220">
    <property type="entry name" value="5-COMe_2-OHmuconate_Isoase"/>
</dbReference>
<gene>
    <name evidence="1" type="ORF">AB0E65_00445</name>
</gene>
<name>A0ABV2YAD7_9ACTN</name>
<organism evidence="1 2">
    <name type="scientific">Streptomyces fragilis</name>
    <dbReference type="NCBI Taxonomy" id="67301"/>
    <lineage>
        <taxon>Bacteria</taxon>
        <taxon>Bacillati</taxon>
        <taxon>Actinomycetota</taxon>
        <taxon>Actinomycetes</taxon>
        <taxon>Kitasatosporales</taxon>
        <taxon>Streptomycetaceae</taxon>
        <taxon>Streptomyces</taxon>
    </lineage>
</organism>
<dbReference type="SUPFAM" id="SSF55331">
    <property type="entry name" value="Tautomerase/MIF"/>
    <property type="match status" value="1"/>
</dbReference>
<comment type="caution">
    <text evidence="1">The sequence shown here is derived from an EMBL/GenBank/DDBJ whole genome shotgun (WGS) entry which is preliminary data.</text>
</comment>
<dbReference type="EMBL" id="JBEZUR010000001">
    <property type="protein sequence ID" value="MEU3552698.1"/>
    <property type="molecule type" value="Genomic_DNA"/>
</dbReference>
<proteinExistence type="predicted"/>
<protein>
    <submittedName>
        <fullName evidence="1">5-carboxymethyl-2-hydroxymuconate Delta-isomerase</fullName>
    </submittedName>
</protein>
<accession>A0ABV2YAD7</accession>
<dbReference type="Proteomes" id="UP001550850">
    <property type="component" value="Unassembled WGS sequence"/>
</dbReference>
<dbReference type="Gene3D" id="3.30.429.10">
    <property type="entry name" value="Macrophage Migration Inhibitory Factor"/>
    <property type="match status" value="1"/>
</dbReference>